<organism evidence="2 3">
    <name type="scientific">Synaphobranchus kaupii</name>
    <name type="common">Kaup's arrowtooth eel</name>
    <dbReference type="NCBI Taxonomy" id="118154"/>
    <lineage>
        <taxon>Eukaryota</taxon>
        <taxon>Metazoa</taxon>
        <taxon>Chordata</taxon>
        <taxon>Craniata</taxon>
        <taxon>Vertebrata</taxon>
        <taxon>Euteleostomi</taxon>
        <taxon>Actinopterygii</taxon>
        <taxon>Neopterygii</taxon>
        <taxon>Teleostei</taxon>
        <taxon>Anguilliformes</taxon>
        <taxon>Synaphobranchidae</taxon>
        <taxon>Synaphobranchus</taxon>
    </lineage>
</organism>
<keyword evidence="3" id="KW-1185">Reference proteome</keyword>
<evidence type="ECO:0000256" key="1">
    <source>
        <dbReference type="SAM" id="MobiDB-lite"/>
    </source>
</evidence>
<name>A0A9Q1ITB5_SYNKA</name>
<gene>
    <name evidence="2" type="ORF">SKAU_G00215220</name>
</gene>
<dbReference type="EMBL" id="JAINUF010000007">
    <property type="protein sequence ID" value="KAJ8353955.1"/>
    <property type="molecule type" value="Genomic_DNA"/>
</dbReference>
<feature type="compositionally biased region" description="Polar residues" evidence="1">
    <location>
        <begin position="55"/>
        <end position="65"/>
    </location>
</feature>
<dbReference type="Proteomes" id="UP001152622">
    <property type="component" value="Chromosome 7"/>
</dbReference>
<accession>A0A9Q1ITB5</accession>
<evidence type="ECO:0000313" key="2">
    <source>
        <dbReference type="EMBL" id="KAJ8353955.1"/>
    </source>
</evidence>
<protein>
    <submittedName>
        <fullName evidence="2">Uncharacterized protein</fullName>
    </submittedName>
</protein>
<sequence>MPNGLAISVRLPADISVALPGPCGDWLARTGGNKADKPPGSAGLWAEDDTERHSSCQSVIGPSEQRTSSDTLEKLFSIKFLLVRQEPCRAVMNGICSEWHVRWLPTDPGIDECRRVWLLEVGRRERRCHMGTNVPPPPRSGAWSDAPPPRQLRVIAAQVLFIHNSAGIWVIGFPP</sequence>
<proteinExistence type="predicted"/>
<dbReference type="AlphaFoldDB" id="A0A9Q1ITB5"/>
<evidence type="ECO:0000313" key="3">
    <source>
        <dbReference type="Proteomes" id="UP001152622"/>
    </source>
</evidence>
<comment type="caution">
    <text evidence="2">The sequence shown here is derived from an EMBL/GenBank/DDBJ whole genome shotgun (WGS) entry which is preliminary data.</text>
</comment>
<reference evidence="2" key="1">
    <citation type="journal article" date="2023" name="Science">
        <title>Genome structures resolve the early diversification of teleost fishes.</title>
        <authorList>
            <person name="Parey E."/>
            <person name="Louis A."/>
            <person name="Montfort J."/>
            <person name="Bouchez O."/>
            <person name="Roques C."/>
            <person name="Iampietro C."/>
            <person name="Lluch J."/>
            <person name="Castinel A."/>
            <person name="Donnadieu C."/>
            <person name="Desvignes T."/>
            <person name="Floi Bucao C."/>
            <person name="Jouanno E."/>
            <person name="Wen M."/>
            <person name="Mejri S."/>
            <person name="Dirks R."/>
            <person name="Jansen H."/>
            <person name="Henkel C."/>
            <person name="Chen W.J."/>
            <person name="Zahm M."/>
            <person name="Cabau C."/>
            <person name="Klopp C."/>
            <person name="Thompson A.W."/>
            <person name="Robinson-Rechavi M."/>
            <person name="Braasch I."/>
            <person name="Lecointre G."/>
            <person name="Bobe J."/>
            <person name="Postlethwait J.H."/>
            <person name="Berthelot C."/>
            <person name="Roest Crollius H."/>
            <person name="Guiguen Y."/>
        </authorList>
    </citation>
    <scope>NUCLEOTIDE SEQUENCE</scope>
    <source>
        <strain evidence="2">WJC10195</strain>
    </source>
</reference>
<feature type="region of interest" description="Disordered" evidence="1">
    <location>
        <begin position="30"/>
        <end position="65"/>
    </location>
</feature>